<dbReference type="InterPro" id="IPR007076">
    <property type="entry name" value="TfoX_N"/>
</dbReference>
<proteinExistence type="predicted"/>
<accession>Q1YNM3</accession>
<dbReference type="EMBL" id="AAPJ01000001">
    <property type="protein sequence ID" value="EAS51008.1"/>
    <property type="molecule type" value="Genomic_DNA"/>
</dbReference>
<evidence type="ECO:0000313" key="4">
    <source>
        <dbReference type="Proteomes" id="UP000000321"/>
    </source>
</evidence>
<evidence type="ECO:0000256" key="1">
    <source>
        <dbReference type="SAM" id="MobiDB-lite"/>
    </source>
</evidence>
<name>Q1YNM3_AURMS</name>
<dbReference type="Gene3D" id="3.30.1460.30">
    <property type="entry name" value="YgaC/TfoX-N like chaperone"/>
    <property type="match status" value="1"/>
</dbReference>
<reference evidence="3 4" key="1">
    <citation type="journal article" date="2008" name="Appl. Environ. Microbiol.">
        <title>Genomic insights into Mn(II) oxidation by the marine alphaproteobacterium Aurantimonas sp. strain SI85-9A1.</title>
        <authorList>
            <person name="Dick G.J."/>
            <person name="Podell S."/>
            <person name="Johnson H.A."/>
            <person name="Rivera-Espinoza Y."/>
            <person name="Bernier-Latmani R."/>
            <person name="McCarthy J.K."/>
            <person name="Torpey J.W."/>
            <person name="Clement B.G."/>
            <person name="Gaasterland T."/>
            <person name="Tebo B.M."/>
        </authorList>
    </citation>
    <scope>NUCLEOTIDE SEQUENCE [LARGE SCALE GENOMIC DNA]</scope>
    <source>
        <strain evidence="3 4">SI85-9A1</strain>
    </source>
</reference>
<dbReference type="Proteomes" id="UP000000321">
    <property type="component" value="Unassembled WGS sequence"/>
</dbReference>
<keyword evidence="4" id="KW-1185">Reference proteome</keyword>
<dbReference type="RefSeq" id="WP_009209654.1">
    <property type="nucleotide sequence ID" value="NZ_BBWP01000052.1"/>
</dbReference>
<protein>
    <recommendedName>
        <fullName evidence="2">TfoX N-terminal domain-containing protein</fullName>
    </recommendedName>
</protein>
<dbReference type="AlphaFoldDB" id="Q1YNM3"/>
<comment type="caution">
    <text evidence="3">The sequence shown here is derived from an EMBL/GenBank/DDBJ whole genome shotgun (WGS) entry which is preliminary data.</text>
</comment>
<evidence type="ECO:0000259" key="2">
    <source>
        <dbReference type="Pfam" id="PF04993"/>
    </source>
</evidence>
<feature type="domain" description="TfoX N-terminal" evidence="2">
    <location>
        <begin position="8"/>
        <end position="97"/>
    </location>
</feature>
<feature type="region of interest" description="Disordered" evidence="1">
    <location>
        <begin position="101"/>
        <end position="129"/>
    </location>
</feature>
<dbReference type="SUPFAM" id="SSF159894">
    <property type="entry name" value="YgaC/TfoX-N like"/>
    <property type="match status" value="1"/>
</dbReference>
<dbReference type="HOGENOM" id="CLU_125849_3_0_5"/>
<gene>
    <name evidence="3" type="ORF">SI859A1_01815</name>
</gene>
<dbReference type="OrthoDB" id="1524907at2"/>
<dbReference type="BioCyc" id="AURANTIMONAS:SI859A1_01815-MONOMER"/>
<evidence type="ECO:0000313" key="3">
    <source>
        <dbReference type="EMBL" id="EAS51008.1"/>
    </source>
</evidence>
<organism evidence="3 4">
    <name type="scientific">Aurantimonas manganoxydans (strain ATCC BAA-1229 / DSM 21871 / SI85-9A1)</name>
    <dbReference type="NCBI Taxonomy" id="287752"/>
    <lineage>
        <taxon>Bacteria</taxon>
        <taxon>Pseudomonadati</taxon>
        <taxon>Pseudomonadota</taxon>
        <taxon>Alphaproteobacteria</taxon>
        <taxon>Hyphomicrobiales</taxon>
        <taxon>Aurantimonadaceae</taxon>
        <taxon>Aurantimonas</taxon>
    </lineage>
</organism>
<sequence>MDEDFLRELFASVPGFRIRRMFGEQGIYAGDRILALVVDGELYLKSDTETDAIYEAEGLRNWHYARTGRSPVRMPYYRMPDAAFDDPDEAERWIALADGASRRAARTKGAAKPKGEPKRPRWGTQTPKA</sequence>
<dbReference type="Pfam" id="PF04993">
    <property type="entry name" value="TfoX_N"/>
    <property type="match status" value="1"/>
</dbReference>